<feature type="domain" description="ACB" evidence="3">
    <location>
        <begin position="3"/>
        <end position="88"/>
    </location>
</feature>
<dbReference type="Proteomes" id="UP000694941">
    <property type="component" value="Unplaced"/>
</dbReference>
<name>A0ABM1AZX1_LIMPO</name>
<evidence type="ECO:0000313" key="4">
    <source>
        <dbReference type="Proteomes" id="UP000694941"/>
    </source>
</evidence>
<protein>
    <submittedName>
        <fullName evidence="5">Acyl-CoA-binding protein</fullName>
    </submittedName>
</protein>
<dbReference type="InterPro" id="IPR000582">
    <property type="entry name" value="Acyl-CoA-binding_protein"/>
</dbReference>
<dbReference type="Pfam" id="PF00887">
    <property type="entry name" value="ACBP"/>
    <property type="match status" value="1"/>
</dbReference>
<reference evidence="5" key="1">
    <citation type="submission" date="2025-08" db="UniProtKB">
        <authorList>
            <consortium name="RefSeq"/>
        </authorList>
    </citation>
    <scope>IDENTIFICATION</scope>
    <source>
        <tissue evidence="5">Muscle</tissue>
    </source>
</reference>
<dbReference type="GeneID" id="106457108"/>
<dbReference type="PANTHER" id="PTHR23310:SF62">
    <property type="entry name" value="ACYL-COA BINDING PROTEIN 1, ISOFORM A"/>
    <property type="match status" value="1"/>
</dbReference>
<evidence type="ECO:0000259" key="3">
    <source>
        <dbReference type="PROSITE" id="PS51228"/>
    </source>
</evidence>
<dbReference type="PRINTS" id="PR00689">
    <property type="entry name" value="ACOABINDINGP"/>
</dbReference>
<dbReference type="Gene3D" id="1.20.80.10">
    <property type="match status" value="1"/>
</dbReference>
<organism evidence="4 5">
    <name type="scientific">Limulus polyphemus</name>
    <name type="common">Atlantic horseshoe crab</name>
    <dbReference type="NCBI Taxonomy" id="6850"/>
    <lineage>
        <taxon>Eukaryota</taxon>
        <taxon>Metazoa</taxon>
        <taxon>Ecdysozoa</taxon>
        <taxon>Arthropoda</taxon>
        <taxon>Chelicerata</taxon>
        <taxon>Merostomata</taxon>
        <taxon>Xiphosura</taxon>
        <taxon>Limulidae</taxon>
        <taxon>Limulus</taxon>
    </lineage>
</organism>
<dbReference type="InterPro" id="IPR035984">
    <property type="entry name" value="Acyl-CoA-binding_sf"/>
</dbReference>
<dbReference type="RefSeq" id="XP_013771945.1">
    <property type="nucleotide sequence ID" value="XM_013916491.2"/>
</dbReference>
<accession>A0ABM1AZX1</accession>
<gene>
    <name evidence="5" type="primary">LOC106457108</name>
</gene>
<sequence length="89" mass="9980">MSLDEKFNKAAEDVKNLKNKPTDEELLEIYALYKQSVIGDCNTDRPGLLDPKGKAKWDAWNSKKGTPQDSAKETYIAKANQLVESHGLK</sequence>
<dbReference type="SUPFAM" id="SSF47027">
    <property type="entry name" value="Acyl-CoA binding protein"/>
    <property type="match status" value="1"/>
</dbReference>
<keyword evidence="4" id="KW-1185">Reference proteome</keyword>
<evidence type="ECO:0000313" key="5">
    <source>
        <dbReference type="RefSeq" id="XP_013771945.1"/>
    </source>
</evidence>
<dbReference type="PROSITE" id="PS51228">
    <property type="entry name" value="ACB_2"/>
    <property type="match status" value="1"/>
</dbReference>
<dbReference type="PANTHER" id="PTHR23310">
    <property type="entry name" value="ACYL-COA-BINDING PROTEIN, ACBP"/>
    <property type="match status" value="1"/>
</dbReference>
<evidence type="ECO:0000256" key="2">
    <source>
        <dbReference type="ARBA" id="ARBA00023121"/>
    </source>
</evidence>
<dbReference type="InterPro" id="IPR014352">
    <property type="entry name" value="FERM/acyl-CoA-bd_prot_sf"/>
</dbReference>
<comment type="similarity">
    <text evidence="1">Belongs to the ACBP family.</text>
</comment>
<proteinExistence type="inferred from homology"/>
<evidence type="ECO:0000256" key="1">
    <source>
        <dbReference type="ARBA" id="ARBA00005567"/>
    </source>
</evidence>
<keyword evidence="2" id="KW-0446">Lipid-binding</keyword>